<keyword evidence="4" id="KW-1185">Reference proteome</keyword>
<feature type="signal peptide" evidence="1">
    <location>
        <begin position="1"/>
        <end position="32"/>
    </location>
</feature>
<dbReference type="Gene3D" id="2.130.10.10">
    <property type="entry name" value="YVTN repeat-like/Quinoprotein amine dehydrogenase"/>
    <property type="match status" value="1"/>
</dbReference>
<dbReference type="InterPro" id="IPR055188">
    <property type="entry name" value="Choice_anch_I"/>
</dbReference>
<sequence length="529" mass="56830">MIRIYFCGSDIKQTMNCKKLFGAIFIASLAFAACKKDSKDDPIVDPPVEAVVPEKIDSFKETAAIDLGGEFASEISAYDPLTKKLFVASNDGGAKVDVVDMSKYPTVTKVQTLTYAANAGINSVAVNNGLLAIALDGADKQGNGEVVVLKTLDLSEVKKITVGAMPDMVTFSPDGNYILSANEGEPNPAYTVDPKGTISIISIKDNYSIKTIDFSAFESQKAALLADGFRIYGYNASFTQDIEPEYIAVSSDSKKAFVTLQENNGVAEVDILAGTITKIIPLGTRDISLTENAFDVSDKDGKKVLGTWPIKAYYLPDAISYFTSNGATYLALANEGDTRQDYTPKESKEEVRVKDLILDPVKFPNAATLQLDANLGRLTVTNTAGFTMVGTNKVYQELFSTGGRSVSILNANTGALVANIGKDLEQHVIDAGKYDDDRSDNKGVEVESVTVAQVNGQILAFIGMERADAIAIYDVTNPAAPKFVQLFSTGDAPEGLMFVKPKDSPNGRSLLIVSNEGDGTVRFYQPDKM</sequence>
<dbReference type="PANTHER" id="PTHR46928:SF1">
    <property type="entry name" value="MESENCHYME-SPECIFIC CELL SURFACE GLYCOPROTEIN"/>
    <property type="match status" value="1"/>
</dbReference>
<organism evidence="3 4">
    <name type="scientific">Pedobacter suwonensis</name>
    <dbReference type="NCBI Taxonomy" id="332999"/>
    <lineage>
        <taxon>Bacteria</taxon>
        <taxon>Pseudomonadati</taxon>
        <taxon>Bacteroidota</taxon>
        <taxon>Sphingobacteriia</taxon>
        <taxon>Sphingobacteriales</taxon>
        <taxon>Sphingobacteriaceae</taxon>
        <taxon>Pedobacter</taxon>
    </lineage>
</organism>
<gene>
    <name evidence="3" type="ORF">SAMN04488511_107109</name>
</gene>
<reference evidence="4" key="1">
    <citation type="submission" date="2016-10" db="EMBL/GenBank/DDBJ databases">
        <authorList>
            <person name="Varghese N."/>
            <person name="Submissions S."/>
        </authorList>
    </citation>
    <scope>NUCLEOTIDE SEQUENCE [LARGE SCALE GENOMIC DNA]</scope>
    <source>
        <strain evidence="4">DSM 18130</strain>
    </source>
</reference>
<evidence type="ECO:0000313" key="3">
    <source>
        <dbReference type="EMBL" id="SFA48409.1"/>
    </source>
</evidence>
<feature type="domain" description="Choice-of-anchor I" evidence="2">
    <location>
        <begin position="72"/>
        <end position="524"/>
    </location>
</feature>
<evidence type="ECO:0000256" key="1">
    <source>
        <dbReference type="SAM" id="SignalP"/>
    </source>
</evidence>
<accession>A0A1I0T9K0</accession>
<dbReference type="PROSITE" id="PS51257">
    <property type="entry name" value="PROKAR_LIPOPROTEIN"/>
    <property type="match status" value="1"/>
</dbReference>
<dbReference type="STRING" id="332999.SAMN04488511_107109"/>
<dbReference type="SUPFAM" id="SSF51004">
    <property type="entry name" value="C-terminal (heme d1) domain of cytochrome cd1-nitrite reductase"/>
    <property type="match status" value="1"/>
</dbReference>
<keyword evidence="1" id="KW-0732">Signal</keyword>
<name>A0A1I0T9K0_9SPHI</name>
<dbReference type="Pfam" id="PF22494">
    <property type="entry name" value="choice_anch_I"/>
    <property type="match status" value="1"/>
</dbReference>
<evidence type="ECO:0000259" key="2">
    <source>
        <dbReference type="Pfam" id="PF22494"/>
    </source>
</evidence>
<dbReference type="NCBIfam" id="NF038117">
    <property type="entry name" value="choice_anch_I"/>
    <property type="match status" value="1"/>
</dbReference>
<dbReference type="EMBL" id="FOJM01000007">
    <property type="protein sequence ID" value="SFA48409.1"/>
    <property type="molecule type" value="Genomic_DNA"/>
</dbReference>
<dbReference type="Proteomes" id="UP000198836">
    <property type="component" value="Unassembled WGS sequence"/>
</dbReference>
<dbReference type="AlphaFoldDB" id="A0A1I0T9K0"/>
<dbReference type="InterPro" id="IPR015943">
    <property type="entry name" value="WD40/YVTN_repeat-like_dom_sf"/>
</dbReference>
<dbReference type="InterPro" id="IPR011048">
    <property type="entry name" value="Haem_d1_sf"/>
</dbReference>
<feature type="chain" id="PRO_5011715555" description="Choice-of-anchor I domain-containing protein" evidence="1">
    <location>
        <begin position="33"/>
        <end position="529"/>
    </location>
</feature>
<dbReference type="PANTHER" id="PTHR46928">
    <property type="entry name" value="MESENCHYME-SPECIFIC CELL SURFACE GLYCOPROTEIN"/>
    <property type="match status" value="1"/>
</dbReference>
<evidence type="ECO:0000313" key="4">
    <source>
        <dbReference type="Proteomes" id="UP000198836"/>
    </source>
</evidence>
<dbReference type="InterPro" id="IPR052956">
    <property type="entry name" value="Mesenchyme-surface_protein"/>
</dbReference>
<proteinExistence type="predicted"/>
<protein>
    <recommendedName>
        <fullName evidence="2">Choice-of-anchor I domain-containing protein</fullName>
    </recommendedName>
</protein>